<evidence type="ECO:0000313" key="3">
    <source>
        <dbReference type="EMBL" id="KMM68345.1"/>
    </source>
</evidence>
<dbReference type="OrthoDB" id="4507588at2759"/>
<evidence type="ECO:0000256" key="2">
    <source>
        <dbReference type="SAM" id="Phobius"/>
    </source>
</evidence>
<gene>
    <name evidence="3" type="ORF">CPAG_04674</name>
</gene>
<accession>A0A0J6FG72</accession>
<protein>
    <recommendedName>
        <fullName evidence="5">Integral membrane protein</fullName>
    </recommendedName>
</protein>
<keyword evidence="2" id="KW-0812">Transmembrane</keyword>
<feature type="transmembrane region" description="Helical" evidence="2">
    <location>
        <begin position="148"/>
        <end position="172"/>
    </location>
</feature>
<feature type="region of interest" description="Disordered" evidence="1">
    <location>
        <begin position="315"/>
        <end position="374"/>
    </location>
</feature>
<dbReference type="EMBL" id="DS268110">
    <property type="protein sequence ID" value="KMM68345.1"/>
    <property type="molecule type" value="Genomic_DNA"/>
</dbReference>
<dbReference type="VEuPathDB" id="FungiDB:CPAG_04674"/>
<evidence type="ECO:0000256" key="1">
    <source>
        <dbReference type="SAM" id="MobiDB-lite"/>
    </source>
</evidence>
<dbReference type="PROSITE" id="PS51257">
    <property type="entry name" value="PROKAR_LIPOPROTEIN"/>
    <property type="match status" value="1"/>
</dbReference>
<feature type="transmembrane region" description="Helical" evidence="2">
    <location>
        <begin position="226"/>
        <end position="245"/>
    </location>
</feature>
<reference evidence="3 4" key="1">
    <citation type="submission" date="2007-06" db="EMBL/GenBank/DDBJ databases">
        <title>The Genome Sequence of Coccidioides posadasii RMSCC_3488.</title>
        <authorList>
            <consortium name="Coccidioides Genome Resources Consortium"/>
            <consortium name="The Broad Institute Genome Sequencing Platform"/>
            <person name="Henn M.R."/>
            <person name="Sykes S."/>
            <person name="Young S."/>
            <person name="Jaffe D."/>
            <person name="Berlin A."/>
            <person name="Alvarez P."/>
            <person name="Butler J."/>
            <person name="Gnerre S."/>
            <person name="Grabherr M."/>
            <person name="Mauceli E."/>
            <person name="Brockman W."/>
            <person name="Kodira C."/>
            <person name="Alvarado L."/>
            <person name="Zeng Q."/>
            <person name="Crawford M."/>
            <person name="Antoine C."/>
            <person name="Devon K."/>
            <person name="Galgiani J."/>
            <person name="Orsborn K."/>
            <person name="Lewis M.L."/>
            <person name="Nusbaum C."/>
            <person name="Galagan J."/>
            <person name="Birren B."/>
        </authorList>
    </citation>
    <scope>NUCLEOTIDE SEQUENCE [LARGE SCALE GENOMIC DNA]</scope>
    <source>
        <strain evidence="3 4">RMSCC 3488</strain>
    </source>
</reference>
<name>A0A0J6FG72_COCPO</name>
<keyword evidence="2" id="KW-0472">Membrane</keyword>
<dbReference type="AlphaFoldDB" id="A0A0J6FG72"/>
<evidence type="ECO:0000313" key="4">
    <source>
        <dbReference type="Proteomes" id="UP000054567"/>
    </source>
</evidence>
<feature type="transmembrane region" description="Helical" evidence="2">
    <location>
        <begin position="74"/>
        <end position="94"/>
    </location>
</feature>
<feature type="transmembrane region" description="Helical" evidence="2">
    <location>
        <begin position="265"/>
        <end position="287"/>
    </location>
</feature>
<keyword evidence="2" id="KW-1133">Transmembrane helix</keyword>
<reference evidence="4" key="3">
    <citation type="journal article" date="2010" name="Genome Res.">
        <title>Population genomic sequencing of Coccidioides fungi reveals recent hybridization and transposon control.</title>
        <authorList>
            <person name="Neafsey D.E."/>
            <person name="Barker B.M."/>
            <person name="Sharpton T.J."/>
            <person name="Stajich J.E."/>
            <person name="Park D.J."/>
            <person name="Whiston E."/>
            <person name="Hung C.-Y."/>
            <person name="McMahan C."/>
            <person name="White J."/>
            <person name="Sykes S."/>
            <person name="Heiman D."/>
            <person name="Young S."/>
            <person name="Zeng Q."/>
            <person name="Abouelleil A."/>
            <person name="Aftuck L."/>
            <person name="Bessette D."/>
            <person name="Brown A."/>
            <person name="FitzGerald M."/>
            <person name="Lui A."/>
            <person name="Macdonald J.P."/>
            <person name="Priest M."/>
            <person name="Orbach M.J."/>
            <person name="Galgiani J.N."/>
            <person name="Kirkland T.N."/>
            <person name="Cole G.T."/>
            <person name="Birren B.W."/>
            <person name="Henn M.R."/>
            <person name="Taylor J.W."/>
            <person name="Rounsley S.D."/>
        </authorList>
    </citation>
    <scope>NUCLEOTIDE SEQUENCE [LARGE SCALE GENOMIC DNA]</scope>
    <source>
        <strain evidence="4">RMSCC 3488</strain>
    </source>
</reference>
<feature type="transmembrane region" description="Helical" evidence="2">
    <location>
        <begin position="192"/>
        <end position="214"/>
    </location>
</feature>
<proteinExistence type="predicted"/>
<evidence type="ECO:0008006" key="5">
    <source>
        <dbReference type="Google" id="ProtNLM"/>
    </source>
</evidence>
<reference evidence="4" key="2">
    <citation type="journal article" date="2009" name="Genome Res.">
        <title>Comparative genomic analyses of the human fungal pathogens Coccidioides and their relatives.</title>
        <authorList>
            <person name="Sharpton T.J."/>
            <person name="Stajich J.E."/>
            <person name="Rounsley S.D."/>
            <person name="Gardner M.J."/>
            <person name="Wortman J.R."/>
            <person name="Jordar V.S."/>
            <person name="Maiti R."/>
            <person name="Kodira C.D."/>
            <person name="Neafsey D.E."/>
            <person name="Zeng Q."/>
            <person name="Hung C.-Y."/>
            <person name="McMahan C."/>
            <person name="Muszewska A."/>
            <person name="Grynberg M."/>
            <person name="Mandel M.A."/>
            <person name="Kellner E.M."/>
            <person name="Barker B.M."/>
            <person name="Galgiani J.N."/>
            <person name="Orbach M.J."/>
            <person name="Kirkland T.N."/>
            <person name="Cole G.T."/>
            <person name="Henn M.R."/>
            <person name="Birren B.W."/>
            <person name="Taylor J.W."/>
        </authorList>
    </citation>
    <scope>NUCLEOTIDE SEQUENCE [LARGE SCALE GENOMIC DNA]</scope>
    <source>
        <strain evidence="4">RMSCC 3488</strain>
    </source>
</reference>
<feature type="transmembrane region" description="Helical" evidence="2">
    <location>
        <begin position="33"/>
        <end position="53"/>
    </location>
</feature>
<feature type="transmembrane region" description="Helical" evidence="2">
    <location>
        <begin position="100"/>
        <end position="128"/>
    </location>
</feature>
<organism evidence="3 4">
    <name type="scientific">Coccidioides posadasii RMSCC 3488</name>
    <dbReference type="NCBI Taxonomy" id="454284"/>
    <lineage>
        <taxon>Eukaryota</taxon>
        <taxon>Fungi</taxon>
        <taxon>Dikarya</taxon>
        <taxon>Ascomycota</taxon>
        <taxon>Pezizomycotina</taxon>
        <taxon>Eurotiomycetes</taxon>
        <taxon>Eurotiomycetidae</taxon>
        <taxon>Onygenales</taxon>
        <taxon>Onygenaceae</taxon>
        <taxon>Coccidioides</taxon>
    </lineage>
</organism>
<sequence length="374" mass="40574">MAPRRGGFGGGGGGFSGGSACPSSAFSSDYSRIILAFTALWLIVDLVLACTVASRKKRILNAGHAKESLQWAMIHMSINFMLLCNILFLVSLVLNECGISYYAVTGVNISAIWLDGLAILILYGLILVPVCRQLHQVAGYIMARVVTVAHFTLMLFLSSILISYLSVTTAVLDGIGSRYRTTFALSDARRGLIITFDVFAVIGMLMAVFSIATAMTRSKQLRSGNMAIWTSLLIVASLGLATARLGDNTYSFFPSRFTSDPRGRLLAGTFVTDFFYAMTFLCVLFVASNPALTTSDQNTASAPVEPVAPQTDAVPIPVAVPAPNGETKDYYTPLPVDHSATPPPHQQQTQMYQQPQQQQQQQYQAVPPPRPYYS</sequence>
<feature type="compositionally biased region" description="Low complexity" evidence="1">
    <location>
        <begin position="346"/>
        <end position="365"/>
    </location>
</feature>
<dbReference type="Proteomes" id="UP000054567">
    <property type="component" value="Unassembled WGS sequence"/>
</dbReference>